<proteinExistence type="predicted"/>
<sequence>MVAIRKKTIGNNTYYYLEHSFREKGKVEKKEKYIGKKLPKNIEELKQHFISEIYRDKWFDLFDEIKDEYSAQREITPLSAREKEIENFMIKFTYDTNRIEGSKLTFRETSLLLEKSITPNAKPVVDIKEAEAHRSVFYEMLKYEKELSLKIILYLHKKLFENTKKDIAGKIRQHQVAISGSKFMPPFPAEVYPLLMAFLRWYGKNKDNIHPVELAALVHLKLVTIHPFADGNGRISRLMMNFILNKYGFPMLNIPYEKRADYYRVLERSQIKKDESIFLQWFFKRYIKEFKRYIERM</sequence>
<dbReference type="OrthoDB" id="350952at2157"/>
<evidence type="ECO:0000313" key="3">
    <source>
        <dbReference type="Proteomes" id="UP000218615"/>
    </source>
</evidence>
<dbReference type="InterPro" id="IPR003812">
    <property type="entry name" value="Fido"/>
</dbReference>
<dbReference type="Proteomes" id="UP000218615">
    <property type="component" value="Unassembled WGS sequence"/>
</dbReference>
<dbReference type="EMBL" id="FZMP01000059">
    <property type="protein sequence ID" value="SNQ60023.1"/>
    <property type="molecule type" value="Genomic_DNA"/>
</dbReference>
<dbReference type="InterPro" id="IPR036597">
    <property type="entry name" value="Fido-like_dom_sf"/>
</dbReference>
<dbReference type="PANTHER" id="PTHR13504:SF38">
    <property type="entry name" value="FIDO DOMAIN-CONTAINING PROTEIN"/>
    <property type="match status" value="1"/>
</dbReference>
<feature type="domain" description="Fido" evidence="1">
    <location>
        <begin position="147"/>
        <end position="284"/>
    </location>
</feature>
<gene>
    <name evidence="2" type="ORF">MNV_1510016</name>
</gene>
<reference evidence="3" key="1">
    <citation type="submission" date="2017-06" db="EMBL/GenBank/DDBJ databases">
        <authorList>
            <person name="Cremers G."/>
        </authorList>
    </citation>
    <scope>NUCLEOTIDE SEQUENCE [LARGE SCALE GENOMIC DNA]</scope>
</reference>
<evidence type="ECO:0000259" key="1">
    <source>
        <dbReference type="PROSITE" id="PS51459"/>
    </source>
</evidence>
<dbReference type="PROSITE" id="PS51459">
    <property type="entry name" value="FIDO"/>
    <property type="match status" value="1"/>
</dbReference>
<dbReference type="Pfam" id="PF02661">
    <property type="entry name" value="Fic"/>
    <property type="match status" value="1"/>
</dbReference>
<dbReference type="AlphaFoldDB" id="A0A284VLC9"/>
<keyword evidence="3" id="KW-1185">Reference proteome</keyword>
<protein>
    <recommendedName>
        <fullName evidence="1">Fido domain-containing protein</fullName>
    </recommendedName>
</protein>
<organism evidence="2 3">
    <name type="scientific">Candidatus Methanoperedens nitratireducens</name>
    <dbReference type="NCBI Taxonomy" id="1392998"/>
    <lineage>
        <taxon>Archaea</taxon>
        <taxon>Methanobacteriati</taxon>
        <taxon>Methanobacteriota</taxon>
        <taxon>Stenosarchaea group</taxon>
        <taxon>Methanomicrobia</taxon>
        <taxon>Methanosarcinales</taxon>
        <taxon>ANME-2 cluster</taxon>
        <taxon>Candidatus Methanoperedentaceae</taxon>
        <taxon>Candidatus Methanoperedens</taxon>
    </lineage>
</organism>
<dbReference type="SUPFAM" id="SSF140931">
    <property type="entry name" value="Fic-like"/>
    <property type="match status" value="1"/>
</dbReference>
<dbReference type="RefSeq" id="WP_096204304.1">
    <property type="nucleotide sequence ID" value="NZ_FZMP01000059.1"/>
</dbReference>
<accession>A0A284VLC9</accession>
<name>A0A284VLC9_9EURY</name>
<evidence type="ECO:0000313" key="2">
    <source>
        <dbReference type="EMBL" id="SNQ60023.1"/>
    </source>
</evidence>
<dbReference type="InterPro" id="IPR040198">
    <property type="entry name" value="Fido_containing"/>
</dbReference>
<dbReference type="PANTHER" id="PTHR13504">
    <property type="entry name" value="FIDO DOMAIN-CONTAINING PROTEIN DDB_G0283145"/>
    <property type="match status" value="1"/>
</dbReference>
<dbReference type="Gene3D" id="1.10.3290.10">
    <property type="entry name" value="Fido-like domain"/>
    <property type="match status" value="1"/>
</dbReference>